<comment type="cofactor">
    <cofactor evidence="1">
        <name>FAD</name>
        <dbReference type="ChEBI" id="CHEBI:57692"/>
    </cofactor>
</comment>
<dbReference type="SUPFAM" id="SSF51905">
    <property type="entry name" value="FAD/NAD(P)-binding domain"/>
    <property type="match status" value="1"/>
</dbReference>
<name>A0A4S3PP50_9BACI</name>
<keyword evidence="7" id="KW-1185">Reference proteome</keyword>
<evidence type="ECO:0000259" key="5">
    <source>
        <dbReference type="Pfam" id="PF01266"/>
    </source>
</evidence>
<keyword evidence="3" id="KW-0285">Flavoprotein</keyword>
<dbReference type="GO" id="GO:0005737">
    <property type="term" value="C:cytoplasm"/>
    <property type="evidence" value="ECO:0007669"/>
    <property type="project" value="TreeGrafter"/>
</dbReference>
<keyword evidence="4" id="KW-0560">Oxidoreductase</keyword>
<dbReference type="Gene3D" id="3.30.9.10">
    <property type="entry name" value="D-Amino Acid Oxidase, subunit A, domain 2"/>
    <property type="match status" value="1"/>
</dbReference>
<dbReference type="PANTHER" id="PTHR13847">
    <property type="entry name" value="SARCOSINE DEHYDROGENASE-RELATED"/>
    <property type="match status" value="1"/>
</dbReference>
<dbReference type="RefSeq" id="WP_136380404.1">
    <property type="nucleotide sequence ID" value="NZ_SLUB01000029.1"/>
</dbReference>
<accession>A0A4S3PP50</accession>
<dbReference type="Proteomes" id="UP000306477">
    <property type="component" value="Unassembled WGS sequence"/>
</dbReference>
<dbReference type="InterPro" id="IPR036188">
    <property type="entry name" value="FAD/NAD-bd_sf"/>
</dbReference>
<evidence type="ECO:0000256" key="2">
    <source>
        <dbReference type="ARBA" id="ARBA00009410"/>
    </source>
</evidence>
<protein>
    <submittedName>
        <fullName evidence="6">FAD-binding oxidoreductase</fullName>
    </submittedName>
</protein>
<evidence type="ECO:0000256" key="4">
    <source>
        <dbReference type="ARBA" id="ARBA00023002"/>
    </source>
</evidence>
<dbReference type="SUPFAM" id="SSF54373">
    <property type="entry name" value="FAD-linked reductases, C-terminal domain"/>
    <property type="match status" value="1"/>
</dbReference>
<dbReference type="AlphaFoldDB" id="A0A4S3PP50"/>
<evidence type="ECO:0000313" key="7">
    <source>
        <dbReference type="Proteomes" id="UP000306477"/>
    </source>
</evidence>
<dbReference type="Pfam" id="PF01266">
    <property type="entry name" value="DAO"/>
    <property type="match status" value="1"/>
</dbReference>
<dbReference type="PANTHER" id="PTHR13847:SF286">
    <property type="entry name" value="D-AMINO ACID DEHYDROGENASE"/>
    <property type="match status" value="1"/>
</dbReference>
<proteinExistence type="inferred from homology"/>
<comment type="caution">
    <text evidence="6">The sequence shown here is derived from an EMBL/GenBank/DDBJ whole genome shotgun (WGS) entry which is preliminary data.</text>
</comment>
<dbReference type="InterPro" id="IPR006076">
    <property type="entry name" value="FAD-dep_OxRdtase"/>
</dbReference>
<dbReference type="EMBL" id="SLUB01000029">
    <property type="protein sequence ID" value="THE11377.1"/>
    <property type="molecule type" value="Genomic_DNA"/>
</dbReference>
<comment type="similarity">
    <text evidence="2">Belongs to the DadA oxidoreductase family.</text>
</comment>
<evidence type="ECO:0000256" key="1">
    <source>
        <dbReference type="ARBA" id="ARBA00001974"/>
    </source>
</evidence>
<organism evidence="6 7">
    <name type="scientific">Bacillus timonensis</name>
    <dbReference type="NCBI Taxonomy" id="1033734"/>
    <lineage>
        <taxon>Bacteria</taxon>
        <taxon>Bacillati</taxon>
        <taxon>Bacillota</taxon>
        <taxon>Bacilli</taxon>
        <taxon>Bacillales</taxon>
        <taxon>Bacillaceae</taxon>
        <taxon>Bacillus</taxon>
    </lineage>
</organism>
<dbReference type="GO" id="GO:0016491">
    <property type="term" value="F:oxidoreductase activity"/>
    <property type="evidence" value="ECO:0007669"/>
    <property type="project" value="UniProtKB-KW"/>
</dbReference>
<dbReference type="OrthoDB" id="9805337at2"/>
<reference evidence="6 7" key="1">
    <citation type="journal article" date="2019" name="Indoor Air">
        <title>Impacts of indoor surface finishes on bacterial viability.</title>
        <authorList>
            <person name="Hu J."/>
            <person name="Maamar S.B."/>
            <person name="Glawe A.J."/>
            <person name="Gottel N."/>
            <person name="Gilbert J.A."/>
            <person name="Hartmann E.M."/>
        </authorList>
    </citation>
    <scope>NUCLEOTIDE SEQUENCE [LARGE SCALE GENOMIC DNA]</scope>
    <source>
        <strain evidence="6 7">AF060A6</strain>
    </source>
</reference>
<dbReference type="Gene3D" id="3.50.50.60">
    <property type="entry name" value="FAD/NAD(P)-binding domain"/>
    <property type="match status" value="1"/>
</dbReference>
<evidence type="ECO:0000313" key="6">
    <source>
        <dbReference type="EMBL" id="THE11377.1"/>
    </source>
</evidence>
<feature type="domain" description="FAD dependent oxidoreductase" evidence="5">
    <location>
        <begin position="2"/>
        <end position="350"/>
    </location>
</feature>
<gene>
    <name evidence="6" type="ORF">E1I69_15095</name>
</gene>
<evidence type="ECO:0000256" key="3">
    <source>
        <dbReference type="ARBA" id="ARBA00022630"/>
    </source>
</evidence>
<sequence length="375" mass="40548">MKVIIIGTGIVGASAAYHLAKNNLDVIMIDKKQEGKATSAGAGIVCPWMKEIENETWYSLAKNSFLFYPDLISALQKEGENEVGYKKVGALCVSRDPVKLDEMEERVKNKRVDAPEIGDILRLNGEQAREFFPPLNKNLEALYVSGGARVDGALLRDALKRAAQRNGAEFVEGEAELVHENRKVIGVTVDNKTIFADRVLITTGAWAPKLLEPLGIHLNVSPQRGQIAHIKLAGQDTSDWPIIIPQSTHYIVPFDAGKIVAGATRETGSGFDYRLTAGGVNEVLTEALEVAPGLEDGTLEEVRIGFRPMAPDILPILGTVDTLEGVLLATGLGPSGLTMGPYVGRLAASLIQDEEIELDLTPCRPGRAIGMKKYV</sequence>